<name>A0A366EWV5_9HYPH</name>
<sequence length="233" mass="23448">MSCKKMSAIALAAGCSVAAIESASADVNYAYYTTTAIDGSITATVTSGSGVNVYTPSPSQIFLLDSTFAVLQLAWCIDIATPLAQSGSYGVDPGALPANPGAIGALVYNGNQLLAGIDPVNGAGSITQQQQIDSEAIQLAIWDVEYNTAGSSIVYSGVDADVLTAANTYLQNVTGGTWAANPNIEALSADGTQTLIAAAAAPEASTWVMALVGFAALGAAGYRRPSAPSASRA</sequence>
<comment type="caution">
    <text evidence="2">The sequence shown here is derived from an EMBL/GenBank/DDBJ whole genome shotgun (WGS) entry which is preliminary data.</text>
</comment>
<dbReference type="AlphaFoldDB" id="A0A366EWV5"/>
<proteinExistence type="predicted"/>
<feature type="chain" id="PRO_5016753307" description="Secreted protein with PEP-CTERM sorting signal" evidence="1">
    <location>
        <begin position="26"/>
        <end position="233"/>
    </location>
</feature>
<accession>A0A366EWV5</accession>
<dbReference type="Proteomes" id="UP000253529">
    <property type="component" value="Unassembled WGS sequence"/>
</dbReference>
<keyword evidence="3" id="KW-1185">Reference proteome</keyword>
<evidence type="ECO:0008006" key="4">
    <source>
        <dbReference type="Google" id="ProtNLM"/>
    </source>
</evidence>
<organism evidence="2 3">
    <name type="scientific">Roseiarcus fermentans</name>
    <dbReference type="NCBI Taxonomy" id="1473586"/>
    <lineage>
        <taxon>Bacteria</taxon>
        <taxon>Pseudomonadati</taxon>
        <taxon>Pseudomonadota</taxon>
        <taxon>Alphaproteobacteria</taxon>
        <taxon>Hyphomicrobiales</taxon>
        <taxon>Roseiarcaceae</taxon>
        <taxon>Roseiarcus</taxon>
    </lineage>
</organism>
<evidence type="ECO:0000313" key="3">
    <source>
        <dbReference type="Proteomes" id="UP000253529"/>
    </source>
</evidence>
<gene>
    <name evidence="2" type="ORF">DFR50_13116</name>
</gene>
<feature type="signal peptide" evidence="1">
    <location>
        <begin position="1"/>
        <end position="25"/>
    </location>
</feature>
<dbReference type="EMBL" id="QNRK01000031">
    <property type="protein sequence ID" value="RBP06396.1"/>
    <property type="molecule type" value="Genomic_DNA"/>
</dbReference>
<keyword evidence="1" id="KW-0732">Signal</keyword>
<reference evidence="2 3" key="1">
    <citation type="submission" date="2018-06" db="EMBL/GenBank/DDBJ databases">
        <title>Genomic Encyclopedia of Type Strains, Phase IV (KMG-IV): sequencing the most valuable type-strain genomes for metagenomic binning, comparative biology and taxonomic classification.</title>
        <authorList>
            <person name="Goeker M."/>
        </authorList>
    </citation>
    <scope>NUCLEOTIDE SEQUENCE [LARGE SCALE GENOMIC DNA]</scope>
    <source>
        <strain evidence="2 3">DSM 24875</strain>
    </source>
</reference>
<evidence type="ECO:0000313" key="2">
    <source>
        <dbReference type="EMBL" id="RBP06396.1"/>
    </source>
</evidence>
<evidence type="ECO:0000256" key="1">
    <source>
        <dbReference type="SAM" id="SignalP"/>
    </source>
</evidence>
<protein>
    <recommendedName>
        <fullName evidence="4">Secreted protein with PEP-CTERM sorting signal</fullName>
    </recommendedName>
</protein>